<evidence type="ECO:0000256" key="1">
    <source>
        <dbReference type="ARBA" id="ARBA00022630"/>
    </source>
</evidence>
<dbReference type="InterPro" id="IPR036661">
    <property type="entry name" value="Luciferase-like_sf"/>
</dbReference>
<keyword evidence="3 6" id="KW-0560">Oxidoreductase</keyword>
<dbReference type="PANTHER" id="PTHR42847">
    <property type="entry name" value="ALKANESULFONATE MONOOXYGENASE"/>
    <property type="match status" value="1"/>
</dbReference>
<evidence type="ECO:0000256" key="4">
    <source>
        <dbReference type="ARBA" id="ARBA00023033"/>
    </source>
</evidence>
<dbReference type="PANTHER" id="PTHR42847:SF4">
    <property type="entry name" value="ALKANESULFONATE MONOOXYGENASE-RELATED"/>
    <property type="match status" value="1"/>
</dbReference>
<dbReference type="Pfam" id="PF00296">
    <property type="entry name" value="Bac_luciferase"/>
    <property type="match status" value="1"/>
</dbReference>
<keyword evidence="4" id="KW-0503">Monooxygenase</keyword>
<organism evidence="6 7">
    <name type="scientific">Nocardia albiluteola</name>
    <dbReference type="NCBI Taxonomy" id="2842303"/>
    <lineage>
        <taxon>Bacteria</taxon>
        <taxon>Bacillati</taxon>
        <taxon>Actinomycetota</taxon>
        <taxon>Actinomycetes</taxon>
        <taxon>Mycobacteriales</taxon>
        <taxon>Nocardiaceae</taxon>
        <taxon>Nocardia</taxon>
    </lineage>
</organism>
<comment type="caution">
    <text evidence="6">The sequence shown here is derived from an EMBL/GenBank/DDBJ whole genome shotgun (WGS) entry which is preliminary data.</text>
</comment>
<dbReference type="SUPFAM" id="SSF51679">
    <property type="entry name" value="Bacterial luciferase-like"/>
    <property type="match status" value="1"/>
</dbReference>
<name>A0ABS6B7S9_9NOCA</name>
<keyword evidence="7" id="KW-1185">Reference proteome</keyword>
<dbReference type="InterPro" id="IPR050172">
    <property type="entry name" value="SsuD_RutA_monooxygenase"/>
</dbReference>
<evidence type="ECO:0000313" key="6">
    <source>
        <dbReference type="EMBL" id="MBU3066372.1"/>
    </source>
</evidence>
<dbReference type="EC" id="1.-.-.-" evidence="6"/>
<dbReference type="Proteomes" id="UP000733379">
    <property type="component" value="Unassembled WGS sequence"/>
</dbReference>
<dbReference type="RefSeq" id="WP_215922447.1">
    <property type="nucleotide sequence ID" value="NZ_JAHKNI010000014.1"/>
</dbReference>
<gene>
    <name evidence="6" type="ORF">KO481_33235</name>
</gene>
<dbReference type="InterPro" id="IPR019921">
    <property type="entry name" value="Lucif-like_OxRdtase_Rv2161c"/>
</dbReference>
<evidence type="ECO:0000259" key="5">
    <source>
        <dbReference type="Pfam" id="PF00296"/>
    </source>
</evidence>
<dbReference type="EMBL" id="JAHKNI010000014">
    <property type="protein sequence ID" value="MBU3066372.1"/>
    <property type="molecule type" value="Genomic_DNA"/>
</dbReference>
<evidence type="ECO:0000256" key="2">
    <source>
        <dbReference type="ARBA" id="ARBA00022643"/>
    </source>
</evidence>
<dbReference type="GO" id="GO:0016491">
    <property type="term" value="F:oxidoreductase activity"/>
    <property type="evidence" value="ECO:0007669"/>
    <property type="project" value="UniProtKB-KW"/>
</dbReference>
<dbReference type="NCBIfam" id="TIGR03619">
    <property type="entry name" value="F420_Rv2161c"/>
    <property type="match status" value="1"/>
</dbReference>
<evidence type="ECO:0000256" key="3">
    <source>
        <dbReference type="ARBA" id="ARBA00023002"/>
    </source>
</evidence>
<protein>
    <submittedName>
        <fullName evidence="6">TIGR03619 family F420-dependent LLM class oxidoreductase</fullName>
        <ecNumber evidence="6">1.-.-.-</ecNumber>
    </submittedName>
</protein>
<keyword evidence="2" id="KW-0288">FMN</keyword>
<keyword evidence="1" id="KW-0285">Flavoprotein</keyword>
<accession>A0ABS6B7S9</accession>
<proteinExistence type="predicted"/>
<dbReference type="InterPro" id="IPR011251">
    <property type="entry name" value="Luciferase-like_dom"/>
</dbReference>
<feature type="domain" description="Luciferase-like" evidence="5">
    <location>
        <begin position="14"/>
        <end position="269"/>
    </location>
</feature>
<sequence length="298" mass="31559">MKVGFSLPQYGGQASGGAHIARFARELEQAGADSLWVGDRLLAAVNPSVGYGGRPTIPAQFNAVLDPFAVLAVAAGVTERVRLGTNVLIAPLYPPAILARMLTTLDVVSAGRLVPGLGIGWSPEEYAAAGIPFSHRGARFDETLDALQAIWGADRAEYRGAWVTVPDHHTELATVQRPHPPIHLGAFSAAGIARIGRRADGWLPVLMVPGPPEQPAGLLRQRRAIDESAERAGRDPGAIATIVRVNAAADSTPQAIADAVRRLVDETGFDDLFIDPLYLADSVDDALELALQLLKLLA</sequence>
<dbReference type="Gene3D" id="3.20.20.30">
    <property type="entry name" value="Luciferase-like domain"/>
    <property type="match status" value="1"/>
</dbReference>
<evidence type="ECO:0000313" key="7">
    <source>
        <dbReference type="Proteomes" id="UP000733379"/>
    </source>
</evidence>
<reference evidence="6 7" key="1">
    <citation type="submission" date="2021-06" db="EMBL/GenBank/DDBJ databases">
        <title>Actinomycetes sequencing.</title>
        <authorList>
            <person name="Shan Q."/>
        </authorList>
    </citation>
    <scope>NUCLEOTIDE SEQUENCE [LARGE SCALE GENOMIC DNA]</scope>
    <source>
        <strain evidence="6 7">NEAU-G5</strain>
    </source>
</reference>